<dbReference type="Proteomes" id="UP001174909">
    <property type="component" value="Unassembled WGS sequence"/>
</dbReference>
<feature type="non-terminal residue" evidence="1">
    <location>
        <position position="72"/>
    </location>
</feature>
<keyword evidence="2" id="KW-1185">Reference proteome</keyword>
<gene>
    <name evidence="1" type="ORF">GBAR_LOCUS19282</name>
</gene>
<accession>A0AA35WUF4</accession>
<evidence type="ECO:0000313" key="2">
    <source>
        <dbReference type="Proteomes" id="UP001174909"/>
    </source>
</evidence>
<organism evidence="1 2">
    <name type="scientific">Geodia barretti</name>
    <name type="common">Barrett's horny sponge</name>
    <dbReference type="NCBI Taxonomy" id="519541"/>
    <lineage>
        <taxon>Eukaryota</taxon>
        <taxon>Metazoa</taxon>
        <taxon>Porifera</taxon>
        <taxon>Demospongiae</taxon>
        <taxon>Heteroscleromorpha</taxon>
        <taxon>Tetractinellida</taxon>
        <taxon>Astrophorina</taxon>
        <taxon>Geodiidae</taxon>
        <taxon>Geodia</taxon>
    </lineage>
</organism>
<comment type="caution">
    <text evidence="1">The sequence shown here is derived from an EMBL/GenBank/DDBJ whole genome shotgun (WGS) entry which is preliminary data.</text>
</comment>
<sequence length="72" mass="7882">STLYSQIHSYGIPGCQSEGLKCLQTGTQKSDHCTGLLADHCLSHSPVVHSVSSCGHNERILFSQDYDFQVKT</sequence>
<evidence type="ECO:0000313" key="1">
    <source>
        <dbReference type="EMBL" id="CAI8034208.1"/>
    </source>
</evidence>
<dbReference type="EMBL" id="CASHTH010002716">
    <property type="protein sequence ID" value="CAI8034208.1"/>
    <property type="molecule type" value="Genomic_DNA"/>
</dbReference>
<name>A0AA35WUF4_GEOBA</name>
<dbReference type="AlphaFoldDB" id="A0AA35WUF4"/>
<proteinExistence type="predicted"/>
<protein>
    <submittedName>
        <fullName evidence="1">Uncharacterized protein</fullName>
    </submittedName>
</protein>
<reference evidence="1" key="1">
    <citation type="submission" date="2023-03" db="EMBL/GenBank/DDBJ databases">
        <authorList>
            <person name="Steffen K."/>
            <person name="Cardenas P."/>
        </authorList>
    </citation>
    <scope>NUCLEOTIDE SEQUENCE</scope>
</reference>